<reference evidence="2 3" key="1">
    <citation type="submission" date="2024-09" db="EMBL/GenBank/DDBJ databases">
        <title>Novel species of the genus Pelomonas and Roseateles isolated from streams.</title>
        <authorList>
            <person name="Lu H."/>
        </authorList>
    </citation>
    <scope>NUCLEOTIDE SEQUENCE [LARGE SCALE GENOMIC DNA]</scope>
    <source>
        <strain evidence="2 3">BYS96W</strain>
    </source>
</reference>
<organism evidence="2 3">
    <name type="scientific">Pelomonas nitida</name>
    <dbReference type="NCBI Taxonomy" id="3299027"/>
    <lineage>
        <taxon>Bacteria</taxon>
        <taxon>Pseudomonadati</taxon>
        <taxon>Pseudomonadota</taxon>
        <taxon>Betaproteobacteria</taxon>
        <taxon>Burkholderiales</taxon>
        <taxon>Sphaerotilaceae</taxon>
        <taxon>Roseateles</taxon>
    </lineage>
</organism>
<protein>
    <submittedName>
        <fullName evidence="2">Uncharacterized protein</fullName>
    </submittedName>
</protein>
<comment type="caution">
    <text evidence="2">The sequence shown here is derived from an EMBL/GenBank/DDBJ whole genome shotgun (WGS) entry which is preliminary data.</text>
</comment>
<keyword evidence="3" id="KW-1185">Reference proteome</keyword>
<dbReference type="Proteomes" id="UP001606305">
    <property type="component" value="Unassembled WGS sequence"/>
</dbReference>
<feature type="transmembrane region" description="Helical" evidence="1">
    <location>
        <begin position="20"/>
        <end position="42"/>
    </location>
</feature>
<keyword evidence="1" id="KW-0812">Transmembrane</keyword>
<dbReference type="EMBL" id="JBIGIA010000012">
    <property type="protein sequence ID" value="MFG6458390.1"/>
    <property type="molecule type" value="Genomic_DNA"/>
</dbReference>
<sequence length="124" mass="13596">MNGQPYLHFDAPTISISDWAAFLLAVPGLGMPSIHVVGTNLLTRRSRVSSPVTLVHPSKLQVVTQSRRIYELVGARGPRARSLLALERLTATWNADVVGDITNWLFEEGNISTAGLAGRPRFFQ</sequence>
<accession>A0ABW7G8X8</accession>
<evidence type="ECO:0000313" key="2">
    <source>
        <dbReference type="EMBL" id="MFG6458390.1"/>
    </source>
</evidence>
<dbReference type="RefSeq" id="WP_394489280.1">
    <property type="nucleotide sequence ID" value="NZ_JBIGIA010000012.1"/>
</dbReference>
<proteinExistence type="predicted"/>
<evidence type="ECO:0000256" key="1">
    <source>
        <dbReference type="SAM" id="Phobius"/>
    </source>
</evidence>
<keyword evidence="1" id="KW-1133">Transmembrane helix</keyword>
<name>A0ABW7G8X8_9BURK</name>
<keyword evidence="1" id="KW-0472">Membrane</keyword>
<evidence type="ECO:0000313" key="3">
    <source>
        <dbReference type="Proteomes" id="UP001606305"/>
    </source>
</evidence>
<gene>
    <name evidence="2" type="ORF">ACG00X_16240</name>
</gene>